<sequence>MNQVEMISLEDLVSKSHNYRKFANIWSFQFVEKKLKKLEHNNPHKGHGLLRIFKCLLLQFMENLSDRELERFIEENNAAKWFCGFNLRDNTPDHSVFCQTRKKIGTNVLSKIFADLRDQLKKQGLMNEVFSFVDATHLITKANL</sequence>
<dbReference type="AlphaFoldDB" id="A0A0F9KTK0"/>
<comment type="caution">
    <text evidence="2">The sequence shown here is derived from an EMBL/GenBank/DDBJ whole genome shotgun (WGS) entry which is preliminary data.</text>
</comment>
<feature type="non-terminal residue" evidence="2">
    <location>
        <position position="144"/>
    </location>
</feature>
<dbReference type="Pfam" id="PF05598">
    <property type="entry name" value="DUF772"/>
    <property type="match status" value="1"/>
</dbReference>
<evidence type="ECO:0000259" key="1">
    <source>
        <dbReference type="Pfam" id="PF05598"/>
    </source>
</evidence>
<organism evidence="2">
    <name type="scientific">marine sediment metagenome</name>
    <dbReference type="NCBI Taxonomy" id="412755"/>
    <lineage>
        <taxon>unclassified sequences</taxon>
        <taxon>metagenomes</taxon>
        <taxon>ecological metagenomes</taxon>
    </lineage>
</organism>
<proteinExistence type="predicted"/>
<gene>
    <name evidence="2" type="ORF">LCGC14_1663080</name>
</gene>
<dbReference type="InterPro" id="IPR008490">
    <property type="entry name" value="Transposase_InsH_N"/>
</dbReference>
<dbReference type="PANTHER" id="PTHR35604:SF2">
    <property type="entry name" value="TRANSPOSASE INSH FOR INSERTION SEQUENCE ELEMENT IS5A-RELATED"/>
    <property type="match status" value="1"/>
</dbReference>
<dbReference type="EMBL" id="LAZR01014166">
    <property type="protein sequence ID" value="KKM18695.1"/>
    <property type="molecule type" value="Genomic_DNA"/>
</dbReference>
<accession>A0A0F9KTK0</accession>
<dbReference type="PANTHER" id="PTHR35604">
    <property type="entry name" value="TRANSPOSASE INSH FOR INSERTION SEQUENCE ELEMENT IS5A-RELATED"/>
    <property type="match status" value="1"/>
</dbReference>
<name>A0A0F9KTK0_9ZZZZ</name>
<evidence type="ECO:0000313" key="2">
    <source>
        <dbReference type="EMBL" id="KKM18695.1"/>
    </source>
</evidence>
<reference evidence="2" key="1">
    <citation type="journal article" date="2015" name="Nature">
        <title>Complex archaea that bridge the gap between prokaryotes and eukaryotes.</title>
        <authorList>
            <person name="Spang A."/>
            <person name="Saw J.H."/>
            <person name="Jorgensen S.L."/>
            <person name="Zaremba-Niedzwiedzka K."/>
            <person name="Martijn J."/>
            <person name="Lind A.E."/>
            <person name="van Eijk R."/>
            <person name="Schleper C."/>
            <person name="Guy L."/>
            <person name="Ettema T.J."/>
        </authorList>
    </citation>
    <scope>NUCLEOTIDE SEQUENCE</scope>
</reference>
<protein>
    <recommendedName>
        <fullName evidence="1">Transposase InsH N-terminal domain-containing protein</fullName>
    </recommendedName>
</protein>
<feature type="domain" description="Transposase InsH N-terminal" evidence="1">
    <location>
        <begin position="8"/>
        <end position="103"/>
    </location>
</feature>